<evidence type="ECO:0000256" key="6">
    <source>
        <dbReference type="SAM" id="MobiDB-lite"/>
    </source>
</evidence>
<feature type="region of interest" description="Disordered" evidence="6">
    <location>
        <begin position="306"/>
        <end position="367"/>
    </location>
</feature>
<dbReference type="EMBL" id="JAMZMK010009941">
    <property type="protein sequence ID" value="KAI7733580.1"/>
    <property type="molecule type" value="Genomic_DNA"/>
</dbReference>
<evidence type="ECO:0000256" key="4">
    <source>
        <dbReference type="ARBA" id="ARBA00022833"/>
    </source>
</evidence>
<comment type="caution">
    <text evidence="9">The sequence shown here is derived from an EMBL/GenBank/DDBJ whole genome shotgun (WGS) entry which is preliminary data.</text>
</comment>
<evidence type="ECO:0000256" key="2">
    <source>
        <dbReference type="ARBA" id="ARBA00022723"/>
    </source>
</evidence>
<keyword evidence="5" id="KW-0539">Nucleus</keyword>
<gene>
    <name evidence="9" type="ORF">M8C21_005182</name>
</gene>
<dbReference type="PANTHER" id="PTHR46286:SF2">
    <property type="entry name" value="VIN3-LIKE PROTEIN 2"/>
    <property type="match status" value="1"/>
</dbReference>
<evidence type="ECO:0000313" key="10">
    <source>
        <dbReference type="Proteomes" id="UP001206925"/>
    </source>
</evidence>
<dbReference type="InterPro" id="IPR056990">
    <property type="entry name" value="VIN3-like_C"/>
</dbReference>
<accession>A0AAD5C2C2</accession>
<dbReference type="GO" id="GO:0008270">
    <property type="term" value="F:zinc ion binding"/>
    <property type="evidence" value="ECO:0007669"/>
    <property type="project" value="UniProtKB-KW"/>
</dbReference>
<feature type="compositionally biased region" description="Basic and acidic residues" evidence="6">
    <location>
        <begin position="352"/>
        <end position="367"/>
    </location>
</feature>
<dbReference type="Proteomes" id="UP001206925">
    <property type="component" value="Unassembled WGS sequence"/>
</dbReference>
<dbReference type="GO" id="GO:0040029">
    <property type="term" value="P:epigenetic regulation of gene expression"/>
    <property type="evidence" value="ECO:0007669"/>
    <property type="project" value="InterPro"/>
</dbReference>
<dbReference type="Pfam" id="PF23380">
    <property type="entry name" value="VIN3_C"/>
    <property type="match status" value="1"/>
</dbReference>
<evidence type="ECO:0000256" key="1">
    <source>
        <dbReference type="ARBA" id="ARBA00004123"/>
    </source>
</evidence>
<keyword evidence="4" id="KW-0862">Zinc</keyword>
<organism evidence="9 10">
    <name type="scientific">Ambrosia artemisiifolia</name>
    <name type="common">Common ragweed</name>
    <dbReference type="NCBI Taxonomy" id="4212"/>
    <lineage>
        <taxon>Eukaryota</taxon>
        <taxon>Viridiplantae</taxon>
        <taxon>Streptophyta</taxon>
        <taxon>Embryophyta</taxon>
        <taxon>Tracheophyta</taxon>
        <taxon>Spermatophyta</taxon>
        <taxon>Magnoliopsida</taxon>
        <taxon>eudicotyledons</taxon>
        <taxon>Gunneridae</taxon>
        <taxon>Pentapetalae</taxon>
        <taxon>asterids</taxon>
        <taxon>campanulids</taxon>
        <taxon>Asterales</taxon>
        <taxon>Asteraceae</taxon>
        <taxon>Asteroideae</taxon>
        <taxon>Heliantheae alliance</taxon>
        <taxon>Heliantheae</taxon>
        <taxon>Ambrosia</taxon>
    </lineage>
</organism>
<evidence type="ECO:0000313" key="9">
    <source>
        <dbReference type="EMBL" id="KAI7733580.1"/>
    </source>
</evidence>
<feature type="compositionally biased region" description="Low complexity" evidence="6">
    <location>
        <begin position="323"/>
        <end position="340"/>
    </location>
</feature>
<dbReference type="PANTHER" id="PTHR46286">
    <property type="entry name" value="VIN3-LIKE PROTEIN 2-RELATED"/>
    <property type="match status" value="1"/>
</dbReference>
<feature type="region of interest" description="Disordered" evidence="6">
    <location>
        <begin position="395"/>
        <end position="431"/>
    </location>
</feature>
<name>A0AAD5C2C2_AMBAR</name>
<evidence type="ECO:0000259" key="8">
    <source>
        <dbReference type="Pfam" id="PF23380"/>
    </source>
</evidence>
<dbReference type="GO" id="GO:0005634">
    <property type="term" value="C:nucleus"/>
    <property type="evidence" value="ECO:0007669"/>
    <property type="project" value="UniProtKB-SubCell"/>
</dbReference>
<keyword evidence="3" id="KW-0863">Zinc-finger</keyword>
<feature type="domain" description="Oberon-like PHD finger" evidence="7">
    <location>
        <begin position="120"/>
        <end position="239"/>
    </location>
</feature>
<feature type="compositionally biased region" description="Basic and acidic residues" evidence="6">
    <location>
        <begin position="401"/>
        <end position="431"/>
    </location>
</feature>
<dbReference type="InterPro" id="IPR032881">
    <property type="entry name" value="Oberon-like_PHD"/>
</dbReference>
<dbReference type="CDD" id="cd15521">
    <property type="entry name" value="PHD_VIN3_plant"/>
    <property type="match status" value="1"/>
</dbReference>
<proteinExistence type="predicted"/>
<dbReference type="AlphaFoldDB" id="A0AAD5C2C2"/>
<protein>
    <recommendedName>
        <fullName evidence="11">Oberon PHD finger domain-containing protein</fullName>
    </recommendedName>
</protein>
<comment type="subcellular location">
    <subcellularLocation>
        <location evidence="1">Nucleus</location>
    </subcellularLocation>
</comment>
<dbReference type="Pfam" id="PF07227">
    <property type="entry name" value="PHD_Oberon"/>
    <property type="match status" value="1"/>
</dbReference>
<evidence type="ECO:0000256" key="3">
    <source>
        <dbReference type="ARBA" id="ARBA00022771"/>
    </source>
</evidence>
<dbReference type="InterPro" id="IPR044514">
    <property type="entry name" value="VIN3-like"/>
</dbReference>
<sequence length="517" mass="58016">MASFSFEGFVLDPSKSSKLNMEEKRELVYEISEWSQDAPELLQSWTRNDILQILSIETGKERKFTGLTKSKIIEILLKVVADKKSHEKTTKRQRKSEVSTDESSLNNVDCSLGSNNVKICKNLACRAKLSQEDGFCKRCSCCICHRFDDNKDPSLWLTCSSENPYEGMSCGLSCHLECALQHERSGIPKDGHSRGLDGCFYCVSCGKVNDLLECWRKQMTTARDTRSVNILCFRVSLSQKLLTGTVRHENLHKIVNEIVQKLKADVGPLTDLPVKQARGIVNRLASGQEVQRLCALAVKSLDSLRSSTHNNPLAKDDEEVKKSQSQSLATNSSSLSNPSSVEDNNNNVIGCKDTKDRETNTCNKQEKTAAGEVNNSIENMKEFDSFVHVTEGELPVTPCKAEQKKPERSKDNLDDGSGKEHDGSCSKKRSGEDRDFGYYVKVIRWLECKKHIDADFRQKFLTWYSLRASPQEVRVVKVFVDTLMEDPALLAGQLVDAFSDVITSKQCSKGLCLKLFH</sequence>
<evidence type="ECO:0008006" key="11">
    <source>
        <dbReference type="Google" id="ProtNLM"/>
    </source>
</evidence>
<keyword evidence="10" id="KW-1185">Reference proteome</keyword>
<reference evidence="9" key="1">
    <citation type="submission" date="2022-06" db="EMBL/GenBank/DDBJ databases">
        <title>Uncovering the hologenomic basis of an extraordinary plant invasion.</title>
        <authorList>
            <person name="Bieker V.C."/>
            <person name="Martin M.D."/>
            <person name="Gilbert T."/>
            <person name="Hodgins K."/>
            <person name="Battlay P."/>
            <person name="Petersen B."/>
            <person name="Wilson J."/>
        </authorList>
    </citation>
    <scope>NUCLEOTIDE SEQUENCE</scope>
    <source>
        <strain evidence="9">AA19_3_7</strain>
        <tissue evidence="9">Leaf</tissue>
    </source>
</reference>
<evidence type="ECO:0000256" key="5">
    <source>
        <dbReference type="ARBA" id="ARBA00023242"/>
    </source>
</evidence>
<keyword evidence="2" id="KW-0479">Metal-binding</keyword>
<evidence type="ECO:0000259" key="7">
    <source>
        <dbReference type="Pfam" id="PF07227"/>
    </source>
</evidence>
<dbReference type="GO" id="GO:0010048">
    <property type="term" value="P:vernalization response"/>
    <property type="evidence" value="ECO:0007669"/>
    <property type="project" value="InterPro"/>
</dbReference>
<feature type="domain" description="VIN3-like C-terminal" evidence="8">
    <location>
        <begin position="433"/>
        <end position="505"/>
    </location>
</feature>